<feature type="region of interest" description="Disordered" evidence="1">
    <location>
        <begin position="1"/>
        <end position="90"/>
    </location>
</feature>
<protein>
    <submittedName>
        <fullName evidence="2">Uncharacterized protein</fullName>
    </submittedName>
</protein>
<dbReference type="PANTHER" id="PTHR43349:SF4">
    <property type="entry name" value="PINORESINOL REDUCTASE 1-RELATED"/>
    <property type="match status" value="1"/>
</dbReference>
<dbReference type="GO" id="GO:0044550">
    <property type="term" value="P:secondary metabolite biosynthetic process"/>
    <property type="evidence" value="ECO:0007669"/>
    <property type="project" value="UniProtKB-ARBA"/>
</dbReference>
<dbReference type="Proteomes" id="UP000289738">
    <property type="component" value="Chromosome B02"/>
</dbReference>
<name>A0A445ABW3_ARAHY</name>
<feature type="compositionally biased region" description="Basic and acidic residues" evidence="1">
    <location>
        <begin position="12"/>
        <end position="38"/>
    </location>
</feature>
<gene>
    <name evidence="2" type="ORF">Ahy_B02g057268</name>
</gene>
<dbReference type="Gene3D" id="3.40.50.720">
    <property type="entry name" value="NAD(P)-binding Rossmann-like Domain"/>
    <property type="match status" value="1"/>
</dbReference>
<keyword evidence="3" id="KW-1185">Reference proteome</keyword>
<comment type="caution">
    <text evidence="2">The sequence shown here is derived from an EMBL/GenBank/DDBJ whole genome shotgun (WGS) entry which is preliminary data.</text>
</comment>
<sequence length="189" mass="21016">MSSESVKQSYLKSEEKIRDDSQNGEEGAARGRRGDGDGNRTIASRTNLMEDGRRARKKTENGGSTWITPTVRRETPRMATDGGSGSLSSAAVEERMKKVQLLLSFKEQGANLVTASFHDHHSPCQFNLSSFMLSRKPEIARDFLPSEFGMNPGRMEHALEPGRATFDDRMVVRKAIEEAKIPHTYISAN</sequence>
<dbReference type="EMBL" id="SDMP01000012">
    <property type="protein sequence ID" value="RYR23772.1"/>
    <property type="molecule type" value="Genomic_DNA"/>
</dbReference>
<proteinExistence type="predicted"/>
<dbReference type="GO" id="GO:0016491">
    <property type="term" value="F:oxidoreductase activity"/>
    <property type="evidence" value="ECO:0007669"/>
    <property type="project" value="UniProtKB-ARBA"/>
</dbReference>
<evidence type="ECO:0000313" key="2">
    <source>
        <dbReference type="EMBL" id="RYR23772.1"/>
    </source>
</evidence>
<dbReference type="InterPro" id="IPR050608">
    <property type="entry name" value="NmrA-type/Isoflavone_red_sf"/>
</dbReference>
<dbReference type="AlphaFoldDB" id="A0A445ABW3"/>
<evidence type="ECO:0000256" key="1">
    <source>
        <dbReference type="SAM" id="MobiDB-lite"/>
    </source>
</evidence>
<dbReference type="PANTHER" id="PTHR43349">
    <property type="entry name" value="PINORESINOL REDUCTASE-RELATED"/>
    <property type="match status" value="1"/>
</dbReference>
<evidence type="ECO:0000313" key="3">
    <source>
        <dbReference type="Proteomes" id="UP000289738"/>
    </source>
</evidence>
<feature type="compositionally biased region" description="Polar residues" evidence="1">
    <location>
        <begin position="1"/>
        <end position="11"/>
    </location>
</feature>
<organism evidence="2 3">
    <name type="scientific">Arachis hypogaea</name>
    <name type="common">Peanut</name>
    <dbReference type="NCBI Taxonomy" id="3818"/>
    <lineage>
        <taxon>Eukaryota</taxon>
        <taxon>Viridiplantae</taxon>
        <taxon>Streptophyta</taxon>
        <taxon>Embryophyta</taxon>
        <taxon>Tracheophyta</taxon>
        <taxon>Spermatophyta</taxon>
        <taxon>Magnoliopsida</taxon>
        <taxon>eudicotyledons</taxon>
        <taxon>Gunneridae</taxon>
        <taxon>Pentapetalae</taxon>
        <taxon>rosids</taxon>
        <taxon>fabids</taxon>
        <taxon>Fabales</taxon>
        <taxon>Fabaceae</taxon>
        <taxon>Papilionoideae</taxon>
        <taxon>50 kb inversion clade</taxon>
        <taxon>dalbergioids sensu lato</taxon>
        <taxon>Dalbergieae</taxon>
        <taxon>Pterocarpus clade</taxon>
        <taxon>Arachis</taxon>
    </lineage>
</organism>
<accession>A0A445ABW3</accession>
<reference evidence="2 3" key="1">
    <citation type="submission" date="2019-01" db="EMBL/GenBank/DDBJ databases">
        <title>Sequencing of cultivated peanut Arachis hypogaea provides insights into genome evolution and oil improvement.</title>
        <authorList>
            <person name="Chen X."/>
        </authorList>
    </citation>
    <scope>NUCLEOTIDE SEQUENCE [LARGE SCALE GENOMIC DNA]</scope>
    <source>
        <strain evidence="3">cv. Fuhuasheng</strain>
        <tissue evidence="2">Leaves</tissue>
    </source>
</reference>
<dbReference type="STRING" id="3818.A0A445ABW3"/>